<comment type="caution">
    <text evidence="2">The sequence shown here is derived from an EMBL/GenBank/DDBJ whole genome shotgun (WGS) entry which is preliminary data.</text>
</comment>
<proteinExistence type="predicted"/>
<feature type="transmembrane region" description="Helical" evidence="1">
    <location>
        <begin position="219"/>
        <end position="240"/>
    </location>
</feature>
<organism evidence="2 3">
    <name type="scientific">Streptomyces albidochromogenes</name>
    <dbReference type="NCBI Taxonomy" id="329524"/>
    <lineage>
        <taxon>Bacteria</taxon>
        <taxon>Bacillati</taxon>
        <taxon>Actinomycetota</taxon>
        <taxon>Actinomycetes</taxon>
        <taxon>Kitasatosporales</taxon>
        <taxon>Streptomycetaceae</taxon>
        <taxon>Streptomyces</taxon>
    </lineage>
</organism>
<dbReference type="EMBL" id="JBHXIJ010000181">
    <property type="protein sequence ID" value="MFD5101720.1"/>
    <property type="molecule type" value="Genomic_DNA"/>
</dbReference>
<feature type="transmembrane region" description="Helical" evidence="1">
    <location>
        <begin position="99"/>
        <end position="125"/>
    </location>
</feature>
<protein>
    <submittedName>
        <fullName evidence="2">ABC transporter permease</fullName>
    </submittedName>
</protein>
<evidence type="ECO:0000256" key="1">
    <source>
        <dbReference type="SAM" id="Phobius"/>
    </source>
</evidence>
<evidence type="ECO:0000313" key="3">
    <source>
        <dbReference type="Proteomes" id="UP001598448"/>
    </source>
</evidence>
<dbReference type="Pfam" id="PF12730">
    <property type="entry name" value="ABC2_membrane_4"/>
    <property type="match status" value="1"/>
</dbReference>
<feature type="transmembrane region" description="Helical" evidence="1">
    <location>
        <begin position="174"/>
        <end position="199"/>
    </location>
</feature>
<name>A0ABW6FPU2_9ACTN</name>
<feature type="transmembrane region" description="Helical" evidence="1">
    <location>
        <begin position="20"/>
        <end position="43"/>
    </location>
</feature>
<dbReference type="RefSeq" id="WP_386717522.1">
    <property type="nucleotide sequence ID" value="NZ_JBHXIJ010000181.1"/>
</dbReference>
<gene>
    <name evidence="2" type="ORF">ACFWJN_22530</name>
</gene>
<keyword evidence="1" id="KW-0812">Transmembrane</keyword>
<keyword evidence="1" id="KW-0472">Membrane</keyword>
<sequence>MPTTAALRSEWLKIMSMRAVVGSLAAVFVVTLCITVLVSAAVGRSEARHAGFDPVFGAFHALNFGQIAAMAFGTLVVSSEYANGALRISLAAVPDRSRFYAAKMALVAGPVLAVGLVTGFVSFLAGQAFMGEHAIGLGHPGVLRAFVGSAVYLALMALLAAGLTTLLRSGVAVLSLLIPFVLIVSFVLGDVAQGIVAYLPDRAGQLVIRERPTGSLGPWTGLAVTAVWAASAVLAGRWALLRRDA</sequence>
<evidence type="ECO:0000313" key="2">
    <source>
        <dbReference type="EMBL" id="MFD5101720.1"/>
    </source>
</evidence>
<feature type="transmembrane region" description="Helical" evidence="1">
    <location>
        <begin position="145"/>
        <end position="167"/>
    </location>
</feature>
<accession>A0ABW6FPU2</accession>
<keyword evidence="1" id="KW-1133">Transmembrane helix</keyword>
<reference evidence="2 3" key="1">
    <citation type="submission" date="2024-09" db="EMBL/GenBank/DDBJ databases">
        <title>The Natural Products Discovery Center: Release of the First 8490 Sequenced Strains for Exploring Actinobacteria Biosynthetic Diversity.</title>
        <authorList>
            <person name="Kalkreuter E."/>
            <person name="Kautsar S.A."/>
            <person name="Yang D."/>
            <person name="Bader C.D."/>
            <person name="Teijaro C.N."/>
            <person name="Fluegel L."/>
            <person name="Davis C.M."/>
            <person name="Simpson J.R."/>
            <person name="Lauterbach L."/>
            <person name="Steele A.D."/>
            <person name="Gui C."/>
            <person name="Meng S."/>
            <person name="Li G."/>
            <person name="Viehrig K."/>
            <person name="Ye F."/>
            <person name="Su P."/>
            <person name="Kiefer A.F."/>
            <person name="Nichols A."/>
            <person name="Cepeda A.J."/>
            <person name="Yan W."/>
            <person name="Fan B."/>
            <person name="Jiang Y."/>
            <person name="Adhikari A."/>
            <person name="Zheng C.-J."/>
            <person name="Schuster L."/>
            <person name="Cowan T.M."/>
            <person name="Smanski M.J."/>
            <person name="Chevrette M.G."/>
            <person name="De Carvalho L.P.S."/>
            <person name="Shen B."/>
        </authorList>
    </citation>
    <scope>NUCLEOTIDE SEQUENCE [LARGE SCALE GENOMIC DNA]</scope>
    <source>
        <strain evidence="2 3">NPDC058348</strain>
    </source>
</reference>
<feature type="transmembrane region" description="Helical" evidence="1">
    <location>
        <begin position="55"/>
        <end position="78"/>
    </location>
</feature>
<dbReference type="Proteomes" id="UP001598448">
    <property type="component" value="Unassembled WGS sequence"/>
</dbReference>
<keyword evidence="3" id="KW-1185">Reference proteome</keyword>